<keyword evidence="9" id="KW-1185">Reference proteome</keyword>
<evidence type="ECO:0000256" key="6">
    <source>
        <dbReference type="SAM" id="SignalP"/>
    </source>
</evidence>
<proteinExistence type="inferred from homology"/>
<comment type="similarity">
    <text evidence="1 4">Belongs to the bacterial solute-binding protein 3 family.</text>
</comment>
<feature type="domain" description="Solute-binding protein family 3/N-terminal" evidence="7">
    <location>
        <begin position="39"/>
        <end position="279"/>
    </location>
</feature>
<evidence type="ECO:0000313" key="9">
    <source>
        <dbReference type="Proteomes" id="UP001585053"/>
    </source>
</evidence>
<dbReference type="SMART" id="SM00062">
    <property type="entry name" value="PBPb"/>
    <property type="match status" value="1"/>
</dbReference>
<feature type="chain" id="PRO_5045494307" evidence="6">
    <location>
        <begin position="28"/>
        <end position="302"/>
    </location>
</feature>
<comment type="caution">
    <text evidence="8">The sequence shown here is derived from an EMBL/GenBank/DDBJ whole genome shotgun (WGS) entry which is preliminary data.</text>
</comment>
<dbReference type="Pfam" id="PF00497">
    <property type="entry name" value="SBP_bac_3"/>
    <property type="match status" value="1"/>
</dbReference>
<dbReference type="PANTHER" id="PTHR30085">
    <property type="entry name" value="AMINO ACID ABC TRANSPORTER PERMEASE"/>
    <property type="match status" value="1"/>
</dbReference>
<feature type="region of interest" description="Disordered" evidence="5">
    <location>
        <begin position="92"/>
        <end position="114"/>
    </location>
</feature>
<feature type="signal peptide" evidence="6">
    <location>
        <begin position="1"/>
        <end position="27"/>
    </location>
</feature>
<keyword evidence="2" id="KW-0813">Transport</keyword>
<feature type="compositionally biased region" description="Low complexity" evidence="5">
    <location>
        <begin position="99"/>
        <end position="113"/>
    </location>
</feature>
<evidence type="ECO:0000256" key="4">
    <source>
        <dbReference type="RuleBase" id="RU003744"/>
    </source>
</evidence>
<accession>A0ABV5E003</accession>
<dbReference type="PANTHER" id="PTHR30085:SF6">
    <property type="entry name" value="ABC TRANSPORTER GLUTAMINE-BINDING PROTEIN GLNH"/>
    <property type="match status" value="1"/>
</dbReference>
<name>A0ABV5E003_9ACTN</name>
<dbReference type="EMBL" id="JAYMRS010000009">
    <property type="protein sequence ID" value="MFB8770172.1"/>
    <property type="molecule type" value="Genomic_DNA"/>
</dbReference>
<evidence type="ECO:0000256" key="1">
    <source>
        <dbReference type="ARBA" id="ARBA00010333"/>
    </source>
</evidence>
<dbReference type="PROSITE" id="PS51257">
    <property type="entry name" value="PROKAR_LIPOPROTEIN"/>
    <property type="match status" value="1"/>
</dbReference>
<dbReference type="PROSITE" id="PS01039">
    <property type="entry name" value="SBP_BACTERIAL_3"/>
    <property type="match status" value="1"/>
</dbReference>
<reference evidence="8 9" key="1">
    <citation type="submission" date="2024-01" db="EMBL/GenBank/DDBJ databases">
        <title>Genome mining of biosynthetic gene clusters to explore secondary metabolites of Streptomyces sp.</title>
        <authorList>
            <person name="Baig A."/>
            <person name="Ajitkumar Shintre N."/>
            <person name="Kumar H."/>
            <person name="Anbarasu A."/>
            <person name="Ramaiah S."/>
        </authorList>
    </citation>
    <scope>NUCLEOTIDE SEQUENCE [LARGE SCALE GENOMIC DNA]</scope>
    <source>
        <strain evidence="8 9">A01</strain>
    </source>
</reference>
<dbReference type="Gene3D" id="3.40.190.10">
    <property type="entry name" value="Periplasmic binding protein-like II"/>
    <property type="match status" value="2"/>
</dbReference>
<organism evidence="8 9">
    <name type="scientific">Nocardiopsis alba</name>
    <dbReference type="NCBI Taxonomy" id="53437"/>
    <lineage>
        <taxon>Bacteria</taxon>
        <taxon>Bacillati</taxon>
        <taxon>Actinomycetota</taxon>
        <taxon>Actinomycetes</taxon>
        <taxon>Streptosporangiales</taxon>
        <taxon>Nocardiopsidaceae</taxon>
        <taxon>Nocardiopsis</taxon>
    </lineage>
</organism>
<evidence type="ECO:0000259" key="7">
    <source>
        <dbReference type="SMART" id="SM00062"/>
    </source>
</evidence>
<evidence type="ECO:0000313" key="8">
    <source>
        <dbReference type="EMBL" id="MFB8770172.1"/>
    </source>
</evidence>
<protein>
    <submittedName>
        <fullName evidence="8">Transporter substrate-binding domain-containing protein</fullName>
    </submittedName>
</protein>
<dbReference type="SUPFAM" id="SSF53850">
    <property type="entry name" value="Periplasmic binding protein-like II"/>
    <property type="match status" value="1"/>
</dbReference>
<dbReference type="InterPro" id="IPR051455">
    <property type="entry name" value="Bact_solute-bind_prot3"/>
</dbReference>
<dbReference type="InterPro" id="IPR018313">
    <property type="entry name" value="SBP_3_CS"/>
</dbReference>
<dbReference type="InterPro" id="IPR001638">
    <property type="entry name" value="Solute-binding_3/MltF_N"/>
</dbReference>
<gene>
    <name evidence="8" type="ORF">VSQ78_20930</name>
</gene>
<evidence type="ECO:0000256" key="3">
    <source>
        <dbReference type="ARBA" id="ARBA00022729"/>
    </source>
</evidence>
<evidence type="ECO:0000256" key="2">
    <source>
        <dbReference type="ARBA" id="ARBA00022448"/>
    </source>
</evidence>
<evidence type="ECO:0000256" key="5">
    <source>
        <dbReference type="SAM" id="MobiDB-lite"/>
    </source>
</evidence>
<keyword evidence="3 6" id="KW-0732">Signal</keyword>
<sequence>MWFRHRRTRSVAALAVAVLSVTSACSADRGEESLIHADSLVIAVKEDQPRLGDTSENGRLEGYDVDVARYIADYMGVEDVEFIGTTSARRDGLLARPESGGSPTPETDPTGTPERADMVVATYSITPERKTRVTFAGPYYVAKQDILVRADDDEVFEARDLEGSTICQGEGSYSTSRITAGLGIDVREESKIESYSRCIELLAEGEVDAVSTDNLILAGFMTEYPGEFRLVNNPFTDEKYGVGLPYGDVAACEVVNEAISTMYRDGTAEELFRKWFDGTGIEEFDENGEERTYNVPQFEGCE</sequence>
<dbReference type="Proteomes" id="UP001585053">
    <property type="component" value="Unassembled WGS sequence"/>
</dbReference>
<dbReference type="RefSeq" id="WP_357716336.1">
    <property type="nucleotide sequence ID" value="NZ_JAYMRS010000009.1"/>
</dbReference>